<organism evidence="3 4">
    <name type="scientific">Arctia plantaginis</name>
    <name type="common">Wood tiger moth</name>
    <name type="synonym">Phalaena plantaginis</name>
    <dbReference type="NCBI Taxonomy" id="874455"/>
    <lineage>
        <taxon>Eukaryota</taxon>
        <taxon>Metazoa</taxon>
        <taxon>Ecdysozoa</taxon>
        <taxon>Arthropoda</taxon>
        <taxon>Hexapoda</taxon>
        <taxon>Insecta</taxon>
        <taxon>Pterygota</taxon>
        <taxon>Neoptera</taxon>
        <taxon>Endopterygota</taxon>
        <taxon>Lepidoptera</taxon>
        <taxon>Glossata</taxon>
        <taxon>Ditrysia</taxon>
        <taxon>Noctuoidea</taxon>
        <taxon>Erebidae</taxon>
        <taxon>Arctiinae</taxon>
        <taxon>Arctia</taxon>
    </lineage>
</organism>
<evidence type="ECO:0000259" key="2">
    <source>
        <dbReference type="Pfam" id="PF13843"/>
    </source>
</evidence>
<sequence length="457" mass="51681">MLEDLPQGQPLETPLHPKRVRVLPGSIHKPRIRNCIFCMSLTIITTSPSHHREETAPVAPLSPPRRTPVEMSDMVPSPALHVECGASSGASTPKSKRPVIPSSSSRPLRDNEIHNILNYGSEEESDDEDEGRITRWKDTCVNEIYTYFAIVLAMGMVVKSRIEEYWNLSRDIFSTPGFHSEMSLDRFLLLSMCLHFNNNNNYDPAVMTRSEAKLFKVKLIIDHLDRKFSELYTLSQNAALDESLTMWKGWLDINQFIRNKEATVGIKTYEVCESHTGYLWRFEVHAVHDTSDPQEGPVSALARELKSLGFDCVGTLRTNRQFVPTEVARIAKSDMAVGQVVGCTSGDVDIMVWRDKNRVAFISTYHGILPSLERLDDNKTLIFQSKVLQILTELHQPHGYYYPNSNYQGGYQTQHFATSQQTPLIRSQSSNIPDQIDSPSNDFSNSSILSTLSTEED</sequence>
<feature type="region of interest" description="Disordered" evidence="1">
    <location>
        <begin position="82"/>
        <end position="112"/>
    </location>
</feature>
<dbReference type="EMBL" id="CADEBC010000537">
    <property type="protein sequence ID" value="CAB3249154.1"/>
    <property type="molecule type" value="Genomic_DNA"/>
</dbReference>
<dbReference type="Pfam" id="PF13843">
    <property type="entry name" value="DDE_Tnp_1_7"/>
    <property type="match status" value="2"/>
</dbReference>
<dbReference type="OrthoDB" id="75807at2759"/>
<feature type="domain" description="PiggyBac transposable element-derived protein" evidence="2">
    <location>
        <begin position="300"/>
        <end position="368"/>
    </location>
</feature>
<dbReference type="Proteomes" id="UP000494106">
    <property type="component" value="Unassembled WGS sequence"/>
</dbReference>
<proteinExistence type="predicted"/>
<gene>
    <name evidence="3" type="ORF">APLA_LOCUS11997</name>
</gene>
<keyword evidence="4" id="KW-1185">Reference proteome</keyword>
<feature type="domain" description="PiggyBac transposable element-derived protein" evidence="2">
    <location>
        <begin position="130"/>
        <end position="297"/>
    </location>
</feature>
<protein>
    <recommendedName>
        <fullName evidence="2">PiggyBac transposable element-derived protein domain-containing protein</fullName>
    </recommendedName>
</protein>
<evidence type="ECO:0000313" key="4">
    <source>
        <dbReference type="Proteomes" id="UP000494106"/>
    </source>
</evidence>
<name>A0A8S1AVF6_ARCPL</name>
<reference evidence="3 4" key="1">
    <citation type="submission" date="2020-04" db="EMBL/GenBank/DDBJ databases">
        <authorList>
            <person name="Wallbank WR R."/>
            <person name="Pardo Diaz C."/>
            <person name="Kozak K."/>
            <person name="Martin S."/>
            <person name="Jiggins C."/>
            <person name="Moest M."/>
            <person name="Warren A I."/>
            <person name="Byers J.R.P. K."/>
            <person name="Montejo-Kovacevich G."/>
            <person name="Yen C E."/>
        </authorList>
    </citation>
    <scope>NUCLEOTIDE SEQUENCE [LARGE SCALE GENOMIC DNA]</scope>
</reference>
<dbReference type="PANTHER" id="PTHR46599">
    <property type="entry name" value="PIGGYBAC TRANSPOSABLE ELEMENT-DERIVED PROTEIN 4"/>
    <property type="match status" value="1"/>
</dbReference>
<dbReference type="PANTHER" id="PTHR46599:SF3">
    <property type="entry name" value="PIGGYBAC TRANSPOSABLE ELEMENT-DERIVED PROTEIN 4"/>
    <property type="match status" value="1"/>
</dbReference>
<dbReference type="InterPro" id="IPR029526">
    <property type="entry name" value="PGBD"/>
</dbReference>
<dbReference type="AlphaFoldDB" id="A0A8S1AVF6"/>
<evidence type="ECO:0000313" key="3">
    <source>
        <dbReference type="EMBL" id="CAB3249154.1"/>
    </source>
</evidence>
<evidence type="ECO:0000256" key="1">
    <source>
        <dbReference type="SAM" id="MobiDB-lite"/>
    </source>
</evidence>
<comment type="caution">
    <text evidence="3">The sequence shown here is derived from an EMBL/GenBank/DDBJ whole genome shotgun (WGS) entry which is preliminary data.</text>
</comment>
<accession>A0A8S1AVF6</accession>
<feature type="region of interest" description="Disordered" evidence="1">
    <location>
        <begin position="418"/>
        <end position="457"/>
    </location>
</feature>
<feature type="region of interest" description="Disordered" evidence="1">
    <location>
        <begin position="48"/>
        <end position="68"/>
    </location>
</feature>